<dbReference type="EC" id="2.7.11.1" evidence="1"/>
<dbReference type="FunFam" id="3.30.200.20:FF:000003">
    <property type="entry name" value="Non-specific serine/threonine protein kinase"/>
    <property type="match status" value="1"/>
</dbReference>
<dbReference type="Gene3D" id="1.10.510.10">
    <property type="entry name" value="Transferase(Phosphotransferase) domain 1"/>
    <property type="match status" value="1"/>
</dbReference>
<feature type="region of interest" description="Disordered" evidence="10">
    <location>
        <begin position="427"/>
        <end position="472"/>
    </location>
</feature>
<feature type="region of interest" description="Disordered" evidence="10">
    <location>
        <begin position="772"/>
        <end position="857"/>
    </location>
</feature>
<dbReference type="GO" id="GO:0035556">
    <property type="term" value="P:intracellular signal transduction"/>
    <property type="evidence" value="ECO:0000318"/>
    <property type="project" value="GO_Central"/>
</dbReference>
<feature type="binding site" evidence="9">
    <location>
        <position position="93"/>
    </location>
    <ligand>
        <name>ATP</name>
        <dbReference type="ChEBI" id="CHEBI:30616"/>
    </ligand>
</feature>
<protein>
    <recommendedName>
        <fullName evidence="1">non-specific serine/threonine protein kinase</fullName>
        <ecNumber evidence="1">2.7.11.1</ecNumber>
    </recommendedName>
</protein>
<keyword evidence="5" id="KW-0418">Kinase</keyword>
<feature type="compositionally biased region" description="Basic and acidic residues" evidence="10">
    <location>
        <begin position="921"/>
        <end position="931"/>
    </location>
</feature>
<feature type="compositionally biased region" description="Basic and acidic residues" evidence="10">
    <location>
        <begin position="635"/>
        <end position="661"/>
    </location>
</feature>
<dbReference type="GO" id="GO:0005524">
    <property type="term" value="F:ATP binding"/>
    <property type="evidence" value="ECO:0007669"/>
    <property type="project" value="UniProtKB-UniRule"/>
</dbReference>
<evidence type="ECO:0000256" key="6">
    <source>
        <dbReference type="ARBA" id="ARBA00022840"/>
    </source>
</evidence>
<reference evidence="12" key="2">
    <citation type="submission" date="2021-01" db="UniProtKB">
        <authorList>
            <consortium name="EnsemblMetazoa"/>
        </authorList>
    </citation>
    <scope>IDENTIFICATION</scope>
</reference>
<name>A0A7M7PHZ0_STRPU</name>
<dbReference type="PROSITE" id="PS00108">
    <property type="entry name" value="PROTEIN_KINASE_ST"/>
    <property type="match status" value="1"/>
</dbReference>
<dbReference type="InterPro" id="IPR000719">
    <property type="entry name" value="Prot_kinase_dom"/>
</dbReference>
<evidence type="ECO:0000256" key="2">
    <source>
        <dbReference type="ARBA" id="ARBA00022527"/>
    </source>
</evidence>
<dbReference type="GO" id="GO:0004674">
    <property type="term" value="F:protein serine/threonine kinase activity"/>
    <property type="evidence" value="ECO:0000318"/>
    <property type="project" value="GO_Central"/>
</dbReference>
<feature type="compositionally biased region" description="Basic residues" evidence="10">
    <location>
        <begin position="809"/>
        <end position="822"/>
    </location>
</feature>
<dbReference type="InParanoid" id="A0A7M7PHZ0"/>
<keyword evidence="4 9" id="KW-0547">Nucleotide-binding</keyword>
<feature type="compositionally biased region" description="Basic and acidic residues" evidence="10">
    <location>
        <begin position="778"/>
        <end position="789"/>
    </location>
</feature>
<sequence>MTTLKPLQYVATRPRSSITKRTSSMPTRRNYGPQLQGVMTVVGRSALSKELMASYKHTKRLGPYLLGPTIGEGSFAKVKEAMHVLVGEKVAIKIIDKKAAREDAYLHKTLRREAGLLQLLGHAHIVRLLEVMETDNNLYLVLELCGGGPLLDKVCEKGGLEEGVARRYIKQVASAVYHMHQMGVVHRDLKVENLLLDDNDKIRIIDFGLSNFIGIFGTRDFAGTLCGSPAYAAPEIIARKRYGPKVDVWSIGVNAYAMLTGTLPFIVEPFNLRQLLSKIQKGEAGPLPSGLSSDCKSFIRYLLEPDPDKRPTIYDVLCHPWLAGVYEPLRSLSPSTAPSYALTATPPSSPCSPGRRVSRMLLDHDIISYIRETLGIKSTHVSESVLAGRADEYSAIYHLLAKQRERDEVPKIAQRLQENWETFRACSRQEDDEDVDLDDEADGVTEAGGATKKREGSPRQRRPVGDYDDDDDMKTVAEETALQIAGKKNGSFHFKMAMVIEEEAERAARSPANVSSSSKATETSAIYREVLGEIHSEQASSSSPSSPTKSTSSKDGQRTGTPFGQPQRRGHGNRVSSVNDSRATSAASGNPWIIMLGRERTTSTIRSGIGGPDTHVENGNVHQYDVTTACFQGEKVNKKNDKSQSRTERFESQRRNWESSAKHGSTNGRVSLSNGRAVNLTFQQSTDPTVTTFVNHFRHNQLPDRLLRRSNLKHPFIADRAAGGPDGLLDPPKSVTFRRNRFNLEADTKPREAVKERTVANTIGVQAQTVTKAGNGKGNRDRKQEEAVKVYRSTRKTGEVPREFSDIRKQRRPPNPIKRRPVGKPPVTLSRKPIKAAKGKPNPQKQERSAATTTVTMSGRPCTASLQDTQNCIKEATVKGSCSCSRTKGNRNVDGPENDDGDMAKLPRRFSTSDEGYDTTHSIEGDSNKKLPDIAPPIVNLRCLPETEMVTLSKTMKTLKLGNTNVC</sequence>
<keyword evidence="2" id="KW-0723">Serine/threonine-protein kinase</keyword>
<dbReference type="GeneID" id="105436613"/>
<evidence type="ECO:0000256" key="4">
    <source>
        <dbReference type="ARBA" id="ARBA00022741"/>
    </source>
</evidence>
<dbReference type="PANTHER" id="PTHR24346:SF79">
    <property type="entry name" value="PROTEIN KINASE DOMAIN-CONTAINING PROTEIN"/>
    <property type="match status" value="1"/>
</dbReference>
<dbReference type="SUPFAM" id="SSF56112">
    <property type="entry name" value="Protein kinase-like (PK-like)"/>
    <property type="match status" value="1"/>
</dbReference>
<dbReference type="PROSITE" id="PS50011">
    <property type="entry name" value="PROTEIN_KINASE_DOM"/>
    <property type="match status" value="1"/>
</dbReference>
<dbReference type="OrthoDB" id="193931at2759"/>
<organism evidence="12 13">
    <name type="scientific">Strongylocentrotus purpuratus</name>
    <name type="common">Purple sea urchin</name>
    <dbReference type="NCBI Taxonomy" id="7668"/>
    <lineage>
        <taxon>Eukaryota</taxon>
        <taxon>Metazoa</taxon>
        <taxon>Echinodermata</taxon>
        <taxon>Eleutherozoa</taxon>
        <taxon>Echinozoa</taxon>
        <taxon>Echinoidea</taxon>
        <taxon>Euechinoidea</taxon>
        <taxon>Echinacea</taxon>
        <taxon>Camarodonta</taxon>
        <taxon>Echinidea</taxon>
        <taxon>Strongylocentrotidae</taxon>
        <taxon>Strongylocentrotus</taxon>
    </lineage>
</organism>
<feature type="compositionally biased region" description="Basic and acidic residues" evidence="10">
    <location>
        <begin position="796"/>
        <end position="808"/>
    </location>
</feature>
<evidence type="ECO:0000256" key="10">
    <source>
        <dbReference type="SAM" id="MobiDB-lite"/>
    </source>
</evidence>
<feature type="region of interest" description="Disordered" evidence="10">
    <location>
        <begin position="635"/>
        <end position="672"/>
    </location>
</feature>
<dbReference type="GO" id="GO:0005737">
    <property type="term" value="C:cytoplasm"/>
    <property type="evidence" value="ECO:0000318"/>
    <property type="project" value="GO_Central"/>
</dbReference>
<comment type="catalytic activity">
    <reaction evidence="7">
        <text>L-threonyl-[protein] + ATP = O-phospho-L-threonyl-[protein] + ADP + H(+)</text>
        <dbReference type="Rhea" id="RHEA:46608"/>
        <dbReference type="Rhea" id="RHEA-COMP:11060"/>
        <dbReference type="Rhea" id="RHEA-COMP:11605"/>
        <dbReference type="ChEBI" id="CHEBI:15378"/>
        <dbReference type="ChEBI" id="CHEBI:30013"/>
        <dbReference type="ChEBI" id="CHEBI:30616"/>
        <dbReference type="ChEBI" id="CHEBI:61977"/>
        <dbReference type="ChEBI" id="CHEBI:456216"/>
        <dbReference type="EC" id="2.7.11.1"/>
    </reaction>
</comment>
<dbReference type="Proteomes" id="UP000007110">
    <property type="component" value="Unassembled WGS sequence"/>
</dbReference>
<comment type="catalytic activity">
    <reaction evidence="8">
        <text>L-seryl-[protein] + ATP = O-phospho-L-seryl-[protein] + ADP + H(+)</text>
        <dbReference type="Rhea" id="RHEA:17989"/>
        <dbReference type="Rhea" id="RHEA-COMP:9863"/>
        <dbReference type="Rhea" id="RHEA-COMP:11604"/>
        <dbReference type="ChEBI" id="CHEBI:15378"/>
        <dbReference type="ChEBI" id="CHEBI:29999"/>
        <dbReference type="ChEBI" id="CHEBI:30616"/>
        <dbReference type="ChEBI" id="CHEBI:83421"/>
        <dbReference type="ChEBI" id="CHEBI:456216"/>
        <dbReference type="EC" id="2.7.11.1"/>
    </reaction>
</comment>
<dbReference type="KEGG" id="spu:105436613"/>
<dbReference type="InterPro" id="IPR017441">
    <property type="entry name" value="Protein_kinase_ATP_BS"/>
</dbReference>
<feature type="compositionally biased region" description="Polar residues" evidence="10">
    <location>
        <begin position="574"/>
        <end position="588"/>
    </location>
</feature>
<dbReference type="FunFam" id="1.10.510.10:FF:002994">
    <property type="match status" value="1"/>
</dbReference>
<dbReference type="Pfam" id="PF00069">
    <property type="entry name" value="Pkinase"/>
    <property type="match status" value="1"/>
</dbReference>
<keyword evidence="13" id="KW-1185">Reference proteome</keyword>
<dbReference type="RefSeq" id="XP_030851390.1">
    <property type="nucleotide sequence ID" value="XM_030995530.1"/>
</dbReference>
<feature type="compositionally biased region" description="Polar residues" evidence="10">
    <location>
        <begin position="662"/>
        <end position="672"/>
    </location>
</feature>
<dbReference type="InterPro" id="IPR011009">
    <property type="entry name" value="Kinase-like_dom_sf"/>
</dbReference>
<evidence type="ECO:0000256" key="1">
    <source>
        <dbReference type="ARBA" id="ARBA00012513"/>
    </source>
</evidence>
<evidence type="ECO:0000313" key="12">
    <source>
        <dbReference type="EnsemblMetazoa" id="XP_030851390"/>
    </source>
</evidence>
<evidence type="ECO:0000256" key="5">
    <source>
        <dbReference type="ARBA" id="ARBA00022777"/>
    </source>
</evidence>
<feature type="compositionally biased region" description="Low complexity" evidence="10">
    <location>
        <begin position="540"/>
        <end position="554"/>
    </location>
</feature>
<dbReference type="PANTHER" id="PTHR24346">
    <property type="entry name" value="MAP/MICROTUBULE AFFINITY-REGULATING KINASE"/>
    <property type="match status" value="1"/>
</dbReference>
<evidence type="ECO:0000256" key="3">
    <source>
        <dbReference type="ARBA" id="ARBA00022679"/>
    </source>
</evidence>
<evidence type="ECO:0000256" key="9">
    <source>
        <dbReference type="PROSITE-ProRule" id="PRU10141"/>
    </source>
</evidence>
<evidence type="ECO:0000313" key="13">
    <source>
        <dbReference type="Proteomes" id="UP000007110"/>
    </source>
</evidence>
<accession>A0A7M7PHZ0</accession>
<proteinExistence type="predicted"/>
<keyword evidence="6 9" id="KW-0067">ATP-binding</keyword>
<dbReference type="AlphaFoldDB" id="A0A7M7PHZ0"/>
<evidence type="ECO:0000256" key="7">
    <source>
        <dbReference type="ARBA" id="ARBA00047899"/>
    </source>
</evidence>
<dbReference type="OMA" id="EYSAIYH"/>
<feature type="region of interest" description="Disordered" evidence="10">
    <location>
        <begin position="535"/>
        <end position="595"/>
    </location>
</feature>
<evidence type="ECO:0000259" key="11">
    <source>
        <dbReference type="PROSITE" id="PS50011"/>
    </source>
</evidence>
<dbReference type="EnsemblMetazoa" id="XM_030995530">
    <property type="protein sequence ID" value="XP_030851390"/>
    <property type="gene ID" value="LOC105436613"/>
</dbReference>
<feature type="region of interest" description="Disordered" evidence="10">
    <location>
        <begin position="883"/>
        <end position="931"/>
    </location>
</feature>
<feature type="domain" description="Protein kinase" evidence="11">
    <location>
        <begin position="64"/>
        <end position="322"/>
    </location>
</feature>
<dbReference type="SMART" id="SM00220">
    <property type="entry name" value="S_TKc"/>
    <property type="match status" value="1"/>
</dbReference>
<dbReference type="InterPro" id="IPR008271">
    <property type="entry name" value="Ser/Thr_kinase_AS"/>
</dbReference>
<dbReference type="PROSITE" id="PS00107">
    <property type="entry name" value="PROTEIN_KINASE_ATP"/>
    <property type="match status" value="1"/>
</dbReference>
<evidence type="ECO:0000256" key="8">
    <source>
        <dbReference type="ARBA" id="ARBA00048679"/>
    </source>
</evidence>
<reference evidence="13" key="1">
    <citation type="submission" date="2015-02" db="EMBL/GenBank/DDBJ databases">
        <title>Genome sequencing for Strongylocentrotus purpuratus.</title>
        <authorList>
            <person name="Murali S."/>
            <person name="Liu Y."/>
            <person name="Vee V."/>
            <person name="English A."/>
            <person name="Wang M."/>
            <person name="Skinner E."/>
            <person name="Han Y."/>
            <person name="Muzny D.M."/>
            <person name="Worley K.C."/>
            <person name="Gibbs R.A."/>
        </authorList>
    </citation>
    <scope>NUCLEOTIDE SEQUENCE</scope>
</reference>
<feature type="compositionally biased region" description="Acidic residues" evidence="10">
    <location>
        <begin position="430"/>
        <end position="443"/>
    </location>
</feature>
<keyword evidence="3" id="KW-0808">Transferase</keyword>